<feature type="domain" description="Clp1 N-terminal" evidence="6">
    <location>
        <begin position="11"/>
        <end position="100"/>
    </location>
</feature>
<dbReference type="InterPro" id="IPR032319">
    <property type="entry name" value="CLP1_P"/>
</dbReference>
<evidence type="ECO:0000313" key="9">
    <source>
        <dbReference type="Proteomes" id="UP001378960"/>
    </source>
</evidence>
<feature type="domain" description="Clp1 P-loop" evidence="7">
    <location>
        <begin position="115"/>
        <end position="315"/>
    </location>
</feature>
<evidence type="ECO:0000259" key="7">
    <source>
        <dbReference type="Pfam" id="PF16575"/>
    </source>
</evidence>
<evidence type="ECO:0000313" key="8">
    <source>
        <dbReference type="EMBL" id="GMM45718.1"/>
    </source>
</evidence>
<evidence type="ECO:0000256" key="3">
    <source>
        <dbReference type="ARBA" id="ARBA00022741"/>
    </source>
</evidence>
<reference evidence="8 9" key="1">
    <citation type="journal article" date="2023" name="Elife">
        <title>Identification of key yeast species and microbe-microbe interactions impacting larval growth of Drosophila in the wild.</title>
        <authorList>
            <person name="Mure A."/>
            <person name="Sugiura Y."/>
            <person name="Maeda R."/>
            <person name="Honda K."/>
            <person name="Sakurai N."/>
            <person name="Takahashi Y."/>
            <person name="Watada M."/>
            <person name="Katoh T."/>
            <person name="Gotoh A."/>
            <person name="Gotoh Y."/>
            <person name="Taniguchi I."/>
            <person name="Nakamura K."/>
            <person name="Hayashi T."/>
            <person name="Katayama T."/>
            <person name="Uemura T."/>
            <person name="Hattori Y."/>
        </authorList>
    </citation>
    <scope>NUCLEOTIDE SEQUENCE [LARGE SCALE GENOMIC DNA]</scope>
    <source>
        <strain evidence="8 9">PK-24</strain>
    </source>
</reference>
<dbReference type="InterPro" id="IPR038239">
    <property type="entry name" value="Clp1_N_sf"/>
</dbReference>
<dbReference type="GO" id="GO:0051731">
    <property type="term" value="F:polynucleotide 5'-hydroxyl-kinase activity"/>
    <property type="evidence" value="ECO:0007669"/>
    <property type="project" value="InterPro"/>
</dbReference>
<dbReference type="Pfam" id="PF16573">
    <property type="entry name" value="CLP1_N"/>
    <property type="match status" value="1"/>
</dbReference>
<keyword evidence="9" id="KW-1185">Reference proteome</keyword>
<gene>
    <name evidence="8" type="ORF">DAPK24_022930</name>
</gene>
<dbReference type="Gene3D" id="3.40.50.300">
    <property type="entry name" value="P-loop containing nucleotide triphosphate hydrolases"/>
    <property type="match status" value="1"/>
</dbReference>
<dbReference type="InterPro" id="IPR010655">
    <property type="entry name" value="Clp1_C"/>
</dbReference>
<evidence type="ECO:0000256" key="2">
    <source>
        <dbReference type="ARBA" id="ARBA00019824"/>
    </source>
</evidence>
<proteinExistence type="predicted"/>
<dbReference type="GO" id="GO:0005524">
    <property type="term" value="F:ATP binding"/>
    <property type="evidence" value="ECO:0007669"/>
    <property type="project" value="UniProtKB-KW"/>
</dbReference>
<keyword evidence="4" id="KW-0067">ATP-binding</keyword>
<dbReference type="EMBL" id="BTGB01000003">
    <property type="protein sequence ID" value="GMM45718.1"/>
    <property type="molecule type" value="Genomic_DNA"/>
</dbReference>
<dbReference type="Proteomes" id="UP001378960">
    <property type="component" value="Unassembled WGS sequence"/>
</dbReference>
<dbReference type="Pfam" id="PF16575">
    <property type="entry name" value="CLP1_P"/>
    <property type="match status" value="1"/>
</dbReference>
<dbReference type="Pfam" id="PF06807">
    <property type="entry name" value="Clp1"/>
    <property type="match status" value="1"/>
</dbReference>
<dbReference type="Gene3D" id="2.40.30.330">
    <property type="entry name" value="Pre-mRNA cleavage complex subunit Clp1, C-terminal domain"/>
    <property type="match status" value="1"/>
</dbReference>
<dbReference type="AlphaFoldDB" id="A0AAV5R4B6"/>
<dbReference type="InterPro" id="IPR045116">
    <property type="entry name" value="Clp1/Grc3"/>
</dbReference>
<comment type="caution">
    <text evidence="8">The sequence shown here is derived from an EMBL/GenBank/DDBJ whole genome shotgun (WGS) entry which is preliminary data.</text>
</comment>
<feature type="domain" description="Clp1 C-terminal" evidence="5">
    <location>
        <begin position="391"/>
        <end position="485"/>
    </location>
</feature>
<dbReference type="Gene3D" id="2.60.120.1030">
    <property type="entry name" value="Clp1, DNA binding domain"/>
    <property type="match status" value="1"/>
</dbReference>
<dbReference type="InterPro" id="IPR027417">
    <property type="entry name" value="P-loop_NTPase"/>
</dbReference>
<organism evidence="8 9">
    <name type="scientific">Pichia kluyveri</name>
    <name type="common">Yeast</name>
    <dbReference type="NCBI Taxonomy" id="36015"/>
    <lineage>
        <taxon>Eukaryota</taxon>
        <taxon>Fungi</taxon>
        <taxon>Dikarya</taxon>
        <taxon>Ascomycota</taxon>
        <taxon>Saccharomycotina</taxon>
        <taxon>Pichiomycetes</taxon>
        <taxon>Pichiales</taxon>
        <taxon>Pichiaceae</taxon>
        <taxon>Pichia</taxon>
    </lineage>
</organism>
<dbReference type="SUPFAM" id="SSF52540">
    <property type="entry name" value="P-loop containing nucleoside triphosphate hydrolases"/>
    <property type="match status" value="1"/>
</dbReference>
<evidence type="ECO:0000259" key="6">
    <source>
        <dbReference type="Pfam" id="PF16573"/>
    </source>
</evidence>
<keyword evidence="3" id="KW-0547">Nucleotide-binding</keyword>
<dbReference type="InterPro" id="IPR038238">
    <property type="entry name" value="Clp1_C_sf"/>
</dbReference>
<accession>A0AAV5R4B6</accession>
<dbReference type="PANTHER" id="PTHR12755">
    <property type="entry name" value="CLEAVAGE/POLYADENYLATION FACTOR IA SUBUNIT CLP1P"/>
    <property type="match status" value="1"/>
</dbReference>
<dbReference type="PANTHER" id="PTHR12755:SF6">
    <property type="entry name" value="POLYRIBONUCLEOTIDE 5'-HYDROXYL-KINASE CLP1"/>
    <property type="match status" value="1"/>
</dbReference>
<protein>
    <recommendedName>
        <fullName evidence="2">Polynucleotide 5'-hydroxyl-kinase GRC3</fullName>
    </recommendedName>
    <alternativeName>
        <fullName evidence="1">Polynucleotide 5'-hydroxyl-kinase grc3</fullName>
    </alternativeName>
</protein>
<dbReference type="InterPro" id="IPR032324">
    <property type="entry name" value="Clp1_N"/>
</dbReference>
<evidence type="ECO:0000256" key="1">
    <source>
        <dbReference type="ARBA" id="ARBA00018706"/>
    </source>
</evidence>
<sequence length="485" mass="55087">MDFALARTEVEIPAFHEWRVETSRTGVLNIKLESGTAEIFGTELTSNINYTFKESMKFAISTYHGCKISYTTTSPLDLEYISEETILKQILNLHLSIEKNNISNNNSNSRILIIGPKDSGKTSLARTLSSYSLKTSNSKPILINLNPQLSHFTMPSQLTACELYDSLDIETTTFGETMSTGPGTGLYRSQIPLVKNYGLESFTENLELYKCLINELSIEIDNKLSISNLKGNIIIDTPAFNVSNAKIIQHIINSFKINIILVVGNERLLVDLRKKLTLNDKVHMIKMPRSSGCIEKEPKYQRELQQKSIKQYFYGSNRCQLNPYTLHCFTTDFLFLKPKELDSSNMELMDFMNGDADDDDNDDDDYDPFAGNDNDNSKKKLERNWKYNNMFQIVDDPQETDLMNVIVSIIDDKDLDIKKLLSSNDIDEKEKLSIINKHVTMSSVLGFCYVSGFTSSTKKLKLLVPTPVTTLPGKVLVLTQMRYHE</sequence>
<dbReference type="GO" id="GO:0031124">
    <property type="term" value="P:mRNA 3'-end processing"/>
    <property type="evidence" value="ECO:0007669"/>
    <property type="project" value="InterPro"/>
</dbReference>
<name>A0AAV5R4B6_PICKL</name>
<dbReference type="GO" id="GO:0005634">
    <property type="term" value="C:nucleus"/>
    <property type="evidence" value="ECO:0007669"/>
    <property type="project" value="TreeGrafter"/>
</dbReference>
<evidence type="ECO:0000259" key="5">
    <source>
        <dbReference type="Pfam" id="PF06807"/>
    </source>
</evidence>
<evidence type="ECO:0000256" key="4">
    <source>
        <dbReference type="ARBA" id="ARBA00022840"/>
    </source>
</evidence>
<dbReference type="GO" id="GO:0006388">
    <property type="term" value="P:tRNA splicing, via endonucleolytic cleavage and ligation"/>
    <property type="evidence" value="ECO:0007669"/>
    <property type="project" value="TreeGrafter"/>
</dbReference>